<dbReference type="InterPro" id="IPR050509">
    <property type="entry name" value="CoA-transferase_III"/>
</dbReference>
<dbReference type="Gene3D" id="3.30.1540.10">
    <property type="entry name" value="formyl-coa transferase, domain 3"/>
    <property type="match status" value="1"/>
</dbReference>
<organism evidence="1 2">
    <name type="scientific">Aciditerrimonas ferrireducens</name>
    <dbReference type="NCBI Taxonomy" id="667306"/>
    <lineage>
        <taxon>Bacteria</taxon>
        <taxon>Bacillati</taxon>
        <taxon>Actinomycetota</taxon>
        <taxon>Acidimicrobiia</taxon>
        <taxon>Acidimicrobiales</taxon>
        <taxon>Acidimicrobiaceae</taxon>
        <taxon>Aciditerrimonas</taxon>
    </lineage>
</organism>
<dbReference type="PANTHER" id="PTHR48228">
    <property type="entry name" value="SUCCINYL-COA--D-CITRAMALATE COA-TRANSFERASE"/>
    <property type="match status" value="1"/>
</dbReference>
<reference evidence="1 2" key="1">
    <citation type="submission" date="2024-09" db="EMBL/GenBank/DDBJ databases">
        <authorList>
            <person name="Sun Q."/>
            <person name="Mori K."/>
        </authorList>
    </citation>
    <scope>NUCLEOTIDE SEQUENCE [LARGE SCALE GENOMIC DNA]</scope>
    <source>
        <strain evidence="1 2">JCM 15389</strain>
    </source>
</reference>
<dbReference type="Proteomes" id="UP001589788">
    <property type="component" value="Unassembled WGS sequence"/>
</dbReference>
<gene>
    <name evidence="1" type="ORF">ACFFRE_10395</name>
</gene>
<dbReference type="InterPro" id="IPR023606">
    <property type="entry name" value="CoA-Trfase_III_dom_1_sf"/>
</dbReference>
<dbReference type="SUPFAM" id="SSF89796">
    <property type="entry name" value="CoA-transferase family III (CaiB/BaiF)"/>
    <property type="match status" value="1"/>
</dbReference>
<accession>A0ABV6C4D7</accession>
<dbReference type="GO" id="GO:0016740">
    <property type="term" value="F:transferase activity"/>
    <property type="evidence" value="ECO:0007669"/>
    <property type="project" value="UniProtKB-KW"/>
</dbReference>
<dbReference type="Gene3D" id="3.40.50.10540">
    <property type="entry name" value="Crotonobetainyl-coa:carnitine coa-transferase, domain 1"/>
    <property type="match status" value="1"/>
</dbReference>
<keyword evidence="1" id="KW-0808">Transferase</keyword>
<name>A0ABV6C4D7_9ACTN</name>
<dbReference type="InterPro" id="IPR003673">
    <property type="entry name" value="CoA-Trfase_fam_III"/>
</dbReference>
<evidence type="ECO:0000313" key="2">
    <source>
        <dbReference type="Proteomes" id="UP001589788"/>
    </source>
</evidence>
<comment type="caution">
    <text evidence="1">The sequence shown here is derived from an EMBL/GenBank/DDBJ whole genome shotgun (WGS) entry which is preliminary data.</text>
</comment>
<dbReference type="RefSeq" id="WP_377790143.1">
    <property type="nucleotide sequence ID" value="NZ_JBHLYQ010000113.1"/>
</dbReference>
<evidence type="ECO:0000313" key="1">
    <source>
        <dbReference type="EMBL" id="MFC0082539.1"/>
    </source>
</evidence>
<sequence length="390" mass="41129">MSGPLEGIRVVELAGIGPGPYCCMLLADLGAEVLRVERLGRPPGPEPSWDLLLRGRQSVALDLKRPEGVAAVLALVERADVLVEGWRPQVAERLGVGPEACLARNPRLVYGRMTGWGQDGPLAERAGHDIDYIALAGALWPIGRDGDRPVPPLNLVGDFGGGGLLLAFGICAALVERARSGQGQVVDAAMVDGAASLTTMLHGFLQAGLWERERGANLLDSGAPFYEVYETADGRYMAVGAIEPQFYAALLEGLGFDPAELPPQMDRAAWPATKARFAERFSERTQAEWEAVFAGTDACVAPVRAPWEAPADPHLRARGTFVEVAGVTQPGPAPRFSRTPGAVRCPPPQPGADGGRALVAWGLEETTVRQLADAGVLGPSAEEAAGDAGR</sequence>
<dbReference type="EMBL" id="JBHLYQ010000113">
    <property type="protein sequence ID" value="MFC0082539.1"/>
    <property type="molecule type" value="Genomic_DNA"/>
</dbReference>
<dbReference type="Pfam" id="PF02515">
    <property type="entry name" value="CoA_transf_3"/>
    <property type="match status" value="1"/>
</dbReference>
<dbReference type="InterPro" id="IPR044855">
    <property type="entry name" value="CoA-Trfase_III_dom3_sf"/>
</dbReference>
<keyword evidence="2" id="KW-1185">Reference proteome</keyword>
<protein>
    <submittedName>
        <fullName evidence="1">CaiB/BaiF CoA transferase family protein</fullName>
    </submittedName>
</protein>
<dbReference type="PANTHER" id="PTHR48228:SF5">
    <property type="entry name" value="ALPHA-METHYLACYL-COA RACEMASE"/>
    <property type="match status" value="1"/>
</dbReference>
<proteinExistence type="predicted"/>